<dbReference type="PANTHER" id="PTHR36840:SF1">
    <property type="entry name" value="BLL5714 PROTEIN"/>
    <property type="match status" value="1"/>
</dbReference>
<keyword evidence="1" id="KW-0812">Transmembrane</keyword>
<feature type="transmembrane region" description="Helical" evidence="1">
    <location>
        <begin position="228"/>
        <end position="248"/>
    </location>
</feature>
<dbReference type="Pfam" id="PF06772">
    <property type="entry name" value="LtrA"/>
    <property type="match status" value="1"/>
</dbReference>
<proteinExistence type="predicted"/>
<feature type="non-terminal residue" evidence="2">
    <location>
        <position position="291"/>
    </location>
</feature>
<protein>
    <submittedName>
        <fullName evidence="2">Low temperature requirement protein A</fullName>
    </submittedName>
</protein>
<reference evidence="3" key="1">
    <citation type="journal article" date="2019" name="Int. J. Syst. Evol. Microbiol.">
        <title>The Global Catalogue of Microorganisms (GCM) 10K type strain sequencing project: providing services to taxonomists for standard genome sequencing and annotation.</title>
        <authorList>
            <consortium name="The Broad Institute Genomics Platform"/>
            <consortium name="The Broad Institute Genome Sequencing Center for Infectious Disease"/>
            <person name="Wu L."/>
            <person name="Ma J."/>
        </authorList>
    </citation>
    <scope>NUCLEOTIDE SEQUENCE [LARGE SCALE GENOMIC DNA]</scope>
    <source>
        <strain evidence="3">JCM 32148</strain>
    </source>
</reference>
<dbReference type="InterPro" id="IPR010640">
    <property type="entry name" value="Low_temperature_requirement_A"/>
</dbReference>
<feature type="transmembrane region" description="Helical" evidence="1">
    <location>
        <begin position="202"/>
        <end position="222"/>
    </location>
</feature>
<evidence type="ECO:0000256" key="1">
    <source>
        <dbReference type="SAM" id="Phobius"/>
    </source>
</evidence>
<feature type="transmembrane region" description="Helical" evidence="1">
    <location>
        <begin position="79"/>
        <end position="99"/>
    </location>
</feature>
<name>A0ABW3A290_9ACTN</name>
<gene>
    <name evidence="2" type="ORF">ACFQZ8_12785</name>
</gene>
<sequence>MAESEAEATGDAGRPLFVELFLDLVYVFALVSLTKTLAGDVSLTGVARTLVLLFAFALIWSLTTWVSGTSGPDRPSVQAHIISVAAASLLMAAAAPGAFGDRGLLFAGAYSFIHLSSIGYSLFHRREPAGSRRARRIAFWDILGSVGWIAGALVDGPARLGIWALAIAVEYTAAVLGWPVPRLGRSKSMEWRLGGERVPERYRQFVVVAFGASILTTGTTFSQHEYTLGRGYALAVVFTIVVLIWRIYIYRAGELLTEAIARSPDPALLTRAAAVCHLLMVAGVVGVAVAG</sequence>
<dbReference type="Proteomes" id="UP001597053">
    <property type="component" value="Unassembled WGS sequence"/>
</dbReference>
<feature type="transmembrane region" description="Helical" evidence="1">
    <location>
        <begin position="268"/>
        <end position="290"/>
    </location>
</feature>
<accession>A0ABW3A290</accession>
<dbReference type="EMBL" id="JBHTHM010000543">
    <property type="protein sequence ID" value="MFD0784779.1"/>
    <property type="molecule type" value="Genomic_DNA"/>
</dbReference>
<feature type="transmembrane region" description="Helical" evidence="1">
    <location>
        <begin position="105"/>
        <end position="125"/>
    </location>
</feature>
<keyword evidence="1" id="KW-0472">Membrane</keyword>
<evidence type="ECO:0000313" key="3">
    <source>
        <dbReference type="Proteomes" id="UP001597053"/>
    </source>
</evidence>
<dbReference type="PANTHER" id="PTHR36840">
    <property type="entry name" value="BLL5714 PROTEIN"/>
    <property type="match status" value="1"/>
</dbReference>
<organism evidence="2 3">
    <name type="scientific">Micromonospora azadirachtae</name>
    <dbReference type="NCBI Taxonomy" id="1970735"/>
    <lineage>
        <taxon>Bacteria</taxon>
        <taxon>Bacillati</taxon>
        <taxon>Actinomycetota</taxon>
        <taxon>Actinomycetes</taxon>
        <taxon>Micromonosporales</taxon>
        <taxon>Micromonosporaceae</taxon>
        <taxon>Micromonospora</taxon>
    </lineage>
</organism>
<comment type="caution">
    <text evidence="2">The sequence shown here is derived from an EMBL/GenBank/DDBJ whole genome shotgun (WGS) entry which is preliminary data.</text>
</comment>
<feature type="transmembrane region" description="Helical" evidence="1">
    <location>
        <begin position="137"/>
        <end position="154"/>
    </location>
</feature>
<feature type="transmembrane region" description="Helical" evidence="1">
    <location>
        <begin position="16"/>
        <end position="34"/>
    </location>
</feature>
<feature type="transmembrane region" description="Helical" evidence="1">
    <location>
        <begin position="160"/>
        <end position="181"/>
    </location>
</feature>
<feature type="transmembrane region" description="Helical" evidence="1">
    <location>
        <begin position="46"/>
        <end position="67"/>
    </location>
</feature>
<keyword evidence="3" id="KW-1185">Reference proteome</keyword>
<keyword evidence="1" id="KW-1133">Transmembrane helix</keyword>
<evidence type="ECO:0000313" key="2">
    <source>
        <dbReference type="EMBL" id="MFD0784779.1"/>
    </source>
</evidence>